<gene>
    <name evidence="1" type="ORF">L2E82_25878</name>
</gene>
<reference evidence="1 2" key="2">
    <citation type="journal article" date="2022" name="Mol. Ecol. Resour.">
        <title>The genomes of chicory, endive, great burdock and yacon provide insights into Asteraceae paleo-polyploidization history and plant inulin production.</title>
        <authorList>
            <person name="Fan W."/>
            <person name="Wang S."/>
            <person name="Wang H."/>
            <person name="Wang A."/>
            <person name="Jiang F."/>
            <person name="Liu H."/>
            <person name="Zhao H."/>
            <person name="Xu D."/>
            <person name="Zhang Y."/>
        </authorList>
    </citation>
    <scope>NUCLEOTIDE SEQUENCE [LARGE SCALE GENOMIC DNA]</scope>
    <source>
        <strain evidence="2">cv. Punajuju</strain>
        <tissue evidence="1">Leaves</tissue>
    </source>
</reference>
<comment type="caution">
    <text evidence="1">The sequence shown here is derived from an EMBL/GenBank/DDBJ whole genome shotgun (WGS) entry which is preliminary data.</text>
</comment>
<protein>
    <submittedName>
        <fullName evidence="1">Uncharacterized protein</fullName>
    </submittedName>
</protein>
<sequence length="103" mass="11149">MIISAFDDEVLKIRQSSTTQEPEQHDSVAGSSNIVNYVGSIIGTDIRVSLKGLNGIFADEMGLGKTIQTMAFLAHLAEEKNIWGPFQVVAPTSVLNNWADEIG</sequence>
<dbReference type="Proteomes" id="UP001055811">
    <property type="component" value="Linkage Group LG04"/>
</dbReference>
<evidence type="ECO:0000313" key="2">
    <source>
        <dbReference type="Proteomes" id="UP001055811"/>
    </source>
</evidence>
<name>A0ACB9E4G4_CICIN</name>
<reference evidence="2" key="1">
    <citation type="journal article" date="2022" name="Mol. Ecol. Resour.">
        <title>The genomes of chicory, endive, great burdock and yacon provide insights into Asteraceae palaeo-polyploidization history and plant inulin production.</title>
        <authorList>
            <person name="Fan W."/>
            <person name="Wang S."/>
            <person name="Wang H."/>
            <person name="Wang A."/>
            <person name="Jiang F."/>
            <person name="Liu H."/>
            <person name="Zhao H."/>
            <person name="Xu D."/>
            <person name="Zhang Y."/>
        </authorList>
    </citation>
    <scope>NUCLEOTIDE SEQUENCE [LARGE SCALE GENOMIC DNA]</scope>
    <source>
        <strain evidence="2">cv. Punajuju</strain>
    </source>
</reference>
<accession>A0ACB9E4G4</accession>
<keyword evidence="2" id="KW-1185">Reference proteome</keyword>
<evidence type="ECO:0000313" key="1">
    <source>
        <dbReference type="EMBL" id="KAI3753814.1"/>
    </source>
</evidence>
<organism evidence="1 2">
    <name type="scientific">Cichorium intybus</name>
    <name type="common">Chicory</name>
    <dbReference type="NCBI Taxonomy" id="13427"/>
    <lineage>
        <taxon>Eukaryota</taxon>
        <taxon>Viridiplantae</taxon>
        <taxon>Streptophyta</taxon>
        <taxon>Embryophyta</taxon>
        <taxon>Tracheophyta</taxon>
        <taxon>Spermatophyta</taxon>
        <taxon>Magnoliopsida</taxon>
        <taxon>eudicotyledons</taxon>
        <taxon>Gunneridae</taxon>
        <taxon>Pentapetalae</taxon>
        <taxon>asterids</taxon>
        <taxon>campanulids</taxon>
        <taxon>Asterales</taxon>
        <taxon>Asteraceae</taxon>
        <taxon>Cichorioideae</taxon>
        <taxon>Cichorieae</taxon>
        <taxon>Cichoriinae</taxon>
        <taxon>Cichorium</taxon>
    </lineage>
</organism>
<proteinExistence type="predicted"/>
<dbReference type="EMBL" id="CM042012">
    <property type="protein sequence ID" value="KAI3753814.1"/>
    <property type="molecule type" value="Genomic_DNA"/>
</dbReference>